<feature type="signal peptide" evidence="2">
    <location>
        <begin position="1"/>
        <end position="22"/>
    </location>
</feature>
<evidence type="ECO:0000313" key="4">
    <source>
        <dbReference type="Proteomes" id="UP000050867"/>
    </source>
</evidence>
<gene>
    <name evidence="3" type="ORF">AQ490_05470</name>
</gene>
<dbReference type="AlphaFoldDB" id="A0A0T6LP33"/>
<feature type="chain" id="PRO_5038916056" evidence="2">
    <location>
        <begin position="23"/>
        <end position="293"/>
    </location>
</feature>
<dbReference type="Proteomes" id="UP000050867">
    <property type="component" value="Unassembled WGS sequence"/>
</dbReference>
<sequence length="293" mass="30705">MAMFTPARIAAAGLLAALAAGAAACGGTPAGAESGKGPAPQRIASPPLYFQNSDRPPQQVRTVLRTREDVARFPDWFARPSGDSTMAEGIAAGLRKADLSRNVVVAYTTDTGCGTAGGAELVASGNQLDLRLLDHPAPPPECYAPNAVTALFEVDRDRMPADPVFGPDREAPDPPAPARLVAFAEVEGAVEPRVEPQADVTDGARLDGYLARLPSRTADELRREVAGGTVPEQERRLAFVVSGCRLTGAELVRSEEGPLAVRPVGGETVRCVRAEHYVAVFTVPASLAPVPPR</sequence>
<feature type="region of interest" description="Disordered" evidence="1">
    <location>
        <begin position="27"/>
        <end position="55"/>
    </location>
</feature>
<accession>A0A0T6LP33</accession>
<reference evidence="3 4" key="1">
    <citation type="submission" date="2015-10" db="EMBL/GenBank/DDBJ databases">
        <title>Draft genome sequence of pyrrolomycin-producing Streptomyces vitaminophilus.</title>
        <authorList>
            <person name="Graham D.E."/>
            <person name="Mahan K.M."/>
            <person name="Klingeman D.M."/>
            <person name="Hettich R.L."/>
            <person name="Parry R.J."/>
        </authorList>
    </citation>
    <scope>NUCLEOTIDE SEQUENCE [LARGE SCALE GENOMIC DNA]</scope>
    <source>
        <strain evidence="3 4">ATCC 31673</strain>
    </source>
</reference>
<organism evidence="3 4">
    <name type="scientific">Wenjunlia vitaminophila</name>
    <name type="common">Streptomyces vitaminophilus</name>
    <dbReference type="NCBI Taxonomy" id="76728"/>
    <lineage>
        <taxon>Bacteria</taxon>
        <taxon>Bacillati</taxon>
        <taxon>Actinomycetota</taxon>
        <taxon>Actinomycetes</taxon>
        <taxon>Kitasatosporales</taxon>
        <taxon>Streptomycetaceae</taxon>
        <taxon>Wenjunlia</taxon>
    </lineage>
</organism>
<protein>
    <submittedName>
        <fullName evidence="3">Uncharacterized protein</fullName>
    </submittedName>
</protein>
<comment type="caution">
    <text evidence="3">The sequence shown here is derived from an EMBL/GenBank/DDBJ whole genome shotgun (WGS) entry which is preliminary data.</text>
</comment>
<evidence type="ECO:0000256" key="1">
    <source>
        <dbReference type="SAM" id="MobiDB-lite"/>
    </source>
</evidence>
<keyword evidence="4" id="KW-1185">Reference proteome</keyword>
<evidence type="ECO:0000256" key="2">
    <source>
        <dbReference type="SAM" id="SignalP"/>
    </source>
</evidence>
<dbReference type="eggNOG" id="ENOG5031URT">
    <property type="taxonomic scope" value="Bacteria"/>
</dbReference>
<name>A0A0T6LP33_WENVI</name>
<dbReference type="STRING" id="76728.AQ490_05470"/>
<dbReference type="EMBL" id="LLZU01000035">
    <property type="protein sequence ID" value="KRV47814.1"/>
    <property type="molecule type" value="Genomic_DNA"/>
</dbReference>
<keyword evidence="2" id="KW-0732">Signal</keyword>
<proteinExistence type="predicted"/>
<evidence type="ECO:0000313" key="3">
    <source>
        <dbReference type="EMBL" id="KRV47814.1"/>
    </source>
</evidence>